<keyword evidence="2" id="KW-1185">Reference proteome</keyword>
<gene>
    <name evidence="1" type="ORF">BDN72DRAFT_955949</name>
</gene>
<reference evidence="1 2" key="1">
    <citation type="journal article" date="2019" name="Nat. Ecol. Evol.">
        <title>Megaphylogeny resolves global patterns of mushroom evolution.</title>
        <authorList>
            <person name="Varga T."/>
            <person name="Krizsan K."/>
            <person name="Foldi C."/>
            <person name="Dima B."/>
            <person name="Sanchez-Garcia M."/>
            <person name="Sanchez-Ramirez S."/>
            <person name="Szollosi G.J."/>
            <person name="Szarkandi J.G."/>
            <person name="Papp V."/>
            <person name="Albert L."/>
            <person name="Andreopoulos W."/>
            <person name="Angelini C."/>
            <person name="Antonin V."/>
            <person name="Barry K.W."/>
            <person name="Bougher N.L."/>
            <person name="Buchanan P."/>
            <person name="Buyck B."/>
            <person name="Bense V."/>
            <person name="Catcheside P."/>
            <person name="Chovatia M."/>
            <person name="Cooper J."/>
            <person name="Damon W."/>
            <person name="Desjardin D."/>
            <person name="Finy P."/>
            <person name="Geml J."/>
            <person name="Haridas S."/>
            <person name="Hughes K."/>
            <person name="Justo A."/>
            <person name="Karasinski D."/>
            <person name="Kautmanova I."/>
            <person name="Kiss B."/>
            <person name="Kocsube S."/>
            <person name="Kotiranta H."/>
            <person name="LaButti K.M."/>
            <person name="Lechner B.E."/>
            <person name="Liimatainen K."/>
            <person name="Lipzen A."/>
            <person name="Lukacs Z."/>
            <person name="Mihaltcheva S."/>
            <person name="Morgado L.N."/>
            <person name="Niskanen T."/>
            <person name="Noordeloos M.E."/>
            <person name="Ohm R.A."/>
            <person name="Ortiz-Santana B."/>
            <person name="Ovrebo C."/>
            <person name="Racz N."/>
            <person name="Riley R."/>
            <person name="Savchenko A."/>
            <person name="Shiryaev A."/>
            <person name="Soop K."/>
            <person name="Spirin V."/>
            <person name="Szebenyi C."/>
            <person name="Tomsovsky M."/>
            <person name="Tulloss R.E."/>
            <person name="Uehling J."/>
            <person name="Grigoriev I.V."/>
            <person name="Vagvolgyi C."/>
            <person name="Papp T."/>
            <person name="Martin F.M."/>
            <person name="Miettinen O."/>
            <person name="Hibbett D.S."/>
            <person name="Nagy L.G."/>
        </authorList>
    </citation>
    <scope>NUCLEOTIDE SEQUENCE [LARGE SCALE GENOMIC DNA]</scope>
    <source>
        <strain evidence="1 2">NL-1719</strain>
    </source>
</reference>
<protein>
    <submittedName>
        <fullName evidence="1">Uncharacterized protein</fullName>
    </submittedName>
</protein>
<evidence type="ECO:0000313" key="2">
    <source>
        <dbReference type="Proteomes" id="UP000308600"/>
    </source>
</evidence>
<name>A0ACD3B926_9AGAR</name>
<dbReference type="Proteomes" id="UP000308600">
    <property type="component" value="Unassembled WGS sequence"/>
</dbReference>
<proteinExistence type="predicted"/>
<accession>A0ACD3B926</accession>
<organism evidence="1 2">
    <name type="scientific">Pluteus cervinus</name>
    <dbReference type="NCBI Taxonomy" id="181527"/>
    <lineage>
        <taxon>Eukaryota</taxon>
        <taxon>Fungi</taxon>
        <taxon>Dikarya</taxon>
        <taxon>Basidiomycota</taxon>
        <taxon>Agaricomycotina</taxon>
        <taxon>Agaricomycetes</taxon>
        <taxon>Agaricomycetidae</taxon>
        <taxon>Agaricales</taxon>
        <taxon>Pluteineae</taxon>
        <taxon>Pluteaceae</taxon>
        <taxon>Pluteus</taxon>
    </lineage>
</organism>
<evidence type="ECO:0000313" key="1">
    <source>
        <dbReference type="EMBL" id="TFK74340.1"/>
    </source>
</evidence>
<dbReference type="EMBL" id="ML208269">
    <property type="protein sequence ID" value="TFK74340.1"/>
    <property type="molecule type" value="Genomic_DNA"/>
</dbReference>
<sequence length="480" mass="54162">MFSSLNPRTKLIALFSFLAVLLVLHSFYASVGQEHLAIEIPPPVEPSTPTCTPQEVDLRKNVTSPGEDLDAKYGPTKQLVGAPTAKASDNLRKDRRYVTSGIKGGFTNQYINLIHIIYLGMQSDRTPIIPPFAPDDHIPHEAGIVQFGDLFNLTTLRKQVRTPLVEWSDVKILPNQDTPWEDIEKGRQLETIGCWSARPQHEHIPWTSGYLVRYLGMDTSYTRVPNSARRWPTEKIDIHVTFGALSALVNSQTYGNQQSSLMSSSPILQAALEPNTQLACFDLLYYATSSDVGYEWQSDWTPAWKFVGQYARFTSSIVRLTMGYVKHAFDIQRELPPFIAVHIRRGDFKDHCEPGYAPHACLAPLSAYIRRAEEVRQELHTRGILVGPTDVFVTSDEEDPAFWNEVKAQGWKFIDHSEELTVQKFNKWYPPIIDIVGQSLAIGFVGTDRSTVSMVSKRRVEEWNGGVSRMVKWGRPGADD</sequence>